<dbReference type="SUPFAM" id="SSF53850">
    <property type="entry name" value="Periplasmic binding protein-like II"/>
    <property type="match status" value="1"/>
</dbReference>
<dbReference type="OrthoDB" id="8111384at2"/>
<name>A0A2M9FZ62_9PROT</name>
<dbReference type="NCBIfam" id="TIGR02122">
    <property type="entry name" value="TRAP_TAXI"/>
    <property type="match status" value="1"/>
</dbReference>
<protein>
    <submittedName>
        <fullName evidence="2">C4-dicarboxylate ABC transporter substrate-binding protein</fullName>
    </submittedName>
</protein>
<sequence length="341" mass="37592">MKRRTFLAAAAAMTTALALSGAQAQDKKFITMDSFPAGSTPGQFSIAFTQIVQKHLPIEIQVSVGKPATKSAVDASQQKVDLFLTAPTINQFMQTKTAMFAKVENAPELNSNLRNILNYNLGPYHIVVYEDSGIKSLNDFKGKKVFLGPPAGAATKVATQIMEAATDLVPGEDYEVMRYDWQSAETAFLDRQMDVYIAPTTLPSPSVQQFALVSPIRILGIPEHAWDKPSMKAALGLPGRTIQDIPAGTYDNQANKEDVRTIGSWVGLGTHKWMDEETVYNITRALWENIAELHATAAWMKGINKDTLFHESNIPLHIGAYRYYKEAGFDVPEDQIPPEAK</sequence>
<dbReference type="InterPro" id="IPR011852">
    <property type="entry name" value="TRAP_TAXI"/>
</dbReference>
<proteinExistence type="predicted"/>
<organism evidence="2 3">
    <name type="scientific">Minwuia thermotolerans</name>
    <dbReference type="NCBI Taxonomy" id="2056226"/>
    <lineage>
        <taxon>Bacteria</taxon>
        <taxon>Pseudomonadati</taxon>
        <taxon>Pseudomonadota</taxon>
        <taxon>Alphaproteobacteria</taxon>
        <taxon>Minwuiales</taxon>
        <taxon>Minwuiaceae</taxon>
        <taxon>Minwuia</taxon>
    </lineage>
</organism>
<dbReference type="RefSeq" id="WP_109792282.1">
    <property type="nucleotide sequence ID" value="NZ_PHIG01000039.1"/>
</dbReference>
<dbReference type="Pfam" id="PF16868">
    <property type="entry name" value="NMT1_3"/>
    <property type="match status" value="1"/>
</dbReference>
<comment type="caution">
    <text evidence="2">The sequence shown here is derived from an EMBL/GenBank/DDBJ whole genome shotgun (WGS) entry which is preliminary data.</text>
</comment>
<keyword evidence="1" id="KW-0732">Signal</keyword>
<dbReference type="Gene3D" id="3.40.190.10">
    <property type="entry name" value="Periplasmic binding protein-like II"/>
    <property type="match status" value="2"/>
</dbReference>
<reference evidence="2 3" key="1">
    <citation type="submission" date="2017-11" db="EMBL/GenBank/DDBJ databases">
        <title>Draft genome sequence of Rhizobiales bacterium SY3-13.</title>
        <authorList>
            <person name="Sun C."/>
        </authorList>
    </citation>
    <scope>NUCLEOTIDE SEQUENCE [LARGE SCALE GENOMIC DNA]</scope>
    <source>
        <strain evidence="2 3">SY3-13</strain>
    </source>
</reference>
<evidence type="ECO:0000313" key="2">
    <source>
        <dbReference type="EMBL" id="PJK28757.1"/>
    </source>
</evidence>
<dbReference type="Proteomes" id="UP000229498">
    <property type="component" value="Unassembled WGS sequence"/>
</dbReference>
<dbReference type="PANTHER" id="PTHR42941:SF1">
    <property type="entry name" value="SLL1037 PROTEIN"/>
    <property type="match status" value="1"/>
</dbReference>
<evidence type="ECO:0000313" key="3">
    <source>
        <dbReference type="Proteomes" id="UP000229498"/>
    </source>
</evidence>
<feature type="signal peptide" evidence="1">
    <location>
        <begin position="1"/>
        <end position="24"/>
    </location>
</feature>
<dbReference type="PANTHER" id="PTHR42941">
    <property type="entry name" value="SLL1037 PROTEIN"/>
    <property type="match status" value="1"/>
</dbReference>
<dbReference type="InterPro" id="IPR006311">
    <property type="entry name" value="TAT_signal"/>
</dbReference>
<dbReference type="PROSITE" id="PS51318">
    <property type="entry name" value="TAT"/>
    <property type="match status" value="1"/>
</dbReference>
<evidence type="ECO:0000256" key="1">
    <source>
        <dbReference type="SAM" id="SignalP"/>
    </source>
</evidence>
<dbReference type="EMBL" id="PHIG01000039">
    <property type="protein sequence ID" value="PJK28757.1"/>
    <property type="molecule type" value="Genomic_DNA"/>
</dbReference>
<keyword evidence="3" id="KW-1185">Reference proteome</keyword>
<dbReference type="AlphaFoldDB" id="A0A2M9FZ62"/>
<feature type="chain" id="PRO_5014929015" evidence="1">
    <location>
        <begin position="25"/>
        <end position="341"/>
    </location>
</feature>
<gene>
    <name evidence="2" type="ORF">CVT23_15595</name>
</gene>
<accession>A0A2M9FZ62</accession>